<protein>
    <submittedName>
        <fullName evidence="1">DUF3572 family protein</fullName>
    </submittedName>
</protein>
<gene>
    <name evidence="1" type="ORF">FHY64_08030</name>
</gene>
<dbReference type="Proteomes" id="UP000314011">
    <property type="component" value="Unassembled WGS sequence"/>
</dbReference>
<organism evidence="1 2">
    <name type="scientific">Pelagovum pacificum</name>
    <dbReference type="NCBI Taxonomy" id="2588711"/>
    <lineage>
        <taxon>Bacteria</taxon>
        <taxon>Pseudomonadati</taxon>
        <taxon>Pseudomonadota</taxon>
        <taxon>Alphaproteobacteria</taxon>
        <taxon>Rhodobacterales</taxon>
        <taxon>Paracoccaceae</taxon>
        <taxon>Pelagovum</taxon>
    </lineage>
</organism>
<dbReference type="RefSeq" id="WP_140193899.1">
    <property type="nucleotide sequence ID" value="NZ_CP065915.1"/>
</dbReference>
<dbReference type="Pfam" id="PF12096">
    <property type="entry name" value="DUF3572"/>
    <property type="match status" value="1"/>
</dbReference>
<dbReference type="EMBL" id="VFFF01000001">
    <property type="protein sequence ID" value="TNY33212.1"/>
    <property type="molecule type" value="Genomic_DNA"/>
</dbReference>
<dbReference type="AlphaFoldDB" id="A0A5C5GEL4"/>
<reference evidence="1 2" key="1">
    <citation type="submission" date="2019-06" db="EMBL/GenBank/DDBJ databases">
        <title>Genome of new Rhodobacteraceae sp. SM1903.</title>
        <authorList>
            <person name="Ren X."/>
        </authorList>
    </citation>
    <scope>NUCLEOTIDE SEQUENCE [LARGE SCALE GENOMIC DNA]</scope>
    <source>
        <strain evidence="1 2">SM1903</strain>
    </source>
</reference>
<dbReference type="OrthoDB" id="7356934at2"/>
<proteinExistence type="predicted"/>
<sequence>MSPERAEAVALMALGWLASDEELCGVFLGSTGASADDLRAQAGDPAFLASVLEFVTMDDDWVRACCDANGLDYETPLRARYALPGAESVHWT</sequence>
<comment type="caution">
    <text evidence="1">The sequence shown here is derived from an EMBL/GenBank/DDBJ whole genome shotgun (WGS) entry which is preliminary data.</text>
</comment>
<accession>A0A5C5GEL4</accession>
<dbReference type="InterPro" id="IPR021955">
    <property type="entry name" value="DUF3572"/>
</dbReference>
<keyword evidence="2" id="KW-1185">Reference proteome</keyword>
<evidence type="ECO:0000313" key="1">
    <source>
        <dbReference type="EMBL" id="TNY33212.1"/>
    </source>
</evidence>
<name>A0A5C5GEL4_9RHOB</name>
<evidence type="ECO:0000313" key="2">
    <source>
        <dbReference type="Proteomes" id="UP000314011"/>
    </source>
</evidence>